<evidence type="ECO:0000256" key="3">
    <source>
        <dbReference type="ARBA" id="ARBA00022989"/>
    </source>
</evidence>
<evidence type="ECO:0000256" key="4">
    <source>
        <dbReference type="ARBA" id="ARBA00023136"/>
    </source>
</evidence>
<dbReference type="Proteomes" id="UP000233524">
    <property type="component" value="Unassembled WGS sequence"/>
</dbReference>
<dbReference type="OrthoDB" id="6133115at2759"/>
<dbReference type="GO" id="GO:0005351">
    <property type="term" value="F:carbohydrate:proton symporter activity"/>
    <property type="evidence" value="ECO:0007669"/>
    <property type="project" value="TreeGrafter"/>
</dbReference>
<evidence type="ECO:0000256" key="1">
    <source>
        <dbReference type="ARBA" id="ARBA00004141"/>
    </source>
</evidence>
<protein>
    <recommendedName>
        <fullName evidence="8">Major facilitator superfamily (MFS) profile domain-containing protein</fullName>
    </recommendedName>
</protein>
<proteinExistence type="predicted"/>
<dbReference type="VEuPathDB" id="FungiDB:jhhlp_008551"/>
<organism evidence="6 7">
    <name type="scientific">Lomentospora prolificans</name>
    <dbReference type="NCBI Taxonomy" id="41688"/>
    <lineage>
        <taxon>Eukaryota</taxon>
        <taxon>Fungi</taxon>
        <taxon>Dikarya</taxon>
        <taxon>Ascomycota</taxon>
        <taxon>Pezizomycotina</taxon>
        <taxon>Sordariomycetes</taxon>
        <taxon>Hypocreomycetidae</taxon>
        <taxon>Microascales</taxon>
        <taxon>Microascaceae</taxon>
        <taxon>Lomentospora</taxon>
    </lineage>
</organism>
<evidence type="ECO:0000313" key="6">
    <source>
        <dbReference type="EMBL" id="PKS05183.1"/>
    </source>
</evidence>
<reference evidence="6 7" key="1">
    <citation type="journal article" date="2017" name="G3 (Bethesda)">
        <title>First Draft Genome Sequence of the Pathogenic Fungus Lomentospora prolificans (Formerly Scedosporium prolificans).</title>
        <authorList>
            <person name="Luo R."/>
            <person name="Zimin A."/>
            <person name="Workman R."/>
            <person name="Fan Y."/>
            <person name="Pertea G."/>
            <person name="Grossman N."/>
            <person name="Wear M.P."/>
            <person name="Jia B."/>
            <person name="Miller H."/>
            <person name="Casadevall A."/>
            <person name="Timp W."/>
            <person name="Zhang S.X."/>
            <person name="Salzberg S.L."/>
        </authorList>
    </citation>
    <scope>NUCLEOTIDE SEQUENCE [LARGE SCALE GENOMIC DNA]</scope>
    <source>
        <strain evidence="6 7">JHH-5317</strain>
    </source>
</reference>
<evidence type="ECO:0000256" key="2">
    <source>
        <dbReference type="ARBA" id="ARBA00022692"/>
    </source>
</evidence>
<dbReference type="Gene3D" id="1.20.1250.20">
    <property type="entry name" value="MFS general substrate transporter like domains"/>
    <property type="match status" value="1"/>
</dbReference>
<dbReference type="InterPro" id="IPR050360">
    <property type="entry name" value="MFS_Sugar_Transporters"/>
</dbReference>
<sequence length="191" mass="21465">MDTQHGHISFAGKESPHLPWWKMRNVRTLYVFIIMLILTNTANGFDGSMMNGLLSLWPIRCTLTSRSVGSKDRQKIGCILMLLAAAGLQSWACTFAMFLSARMILGLGDSIVLKSAPWVITEIAHPQDRAIIVTLSQSWHHSGAFIAMWVTYGTLQIKAVITLFPKQSDWSWRLPSLLQAICTMFILVSIW</sequence>
<keyword evidence="2 5" id="KW-0812">Transmembrane</keyword>
<feature type="transmembrane region" description="Helical" evidence="5">
    <location>
        <begin position="78"/>
        <end position="99"/>
    </location>
</feature>
<evidence type="ECO:0000256" key="5">
    <source>
        <dbReference type="SAM" id="Phobius"/>
    </source>
</evidence>
<dbReference type="Pfam" id="PF00083">
    <property type="entry name" value="Sugar_tr"/>
    <property type="match status" value="1"/>
</dbReference>
<keyword evidence="3 5" id="KW-1133">Transmembrane helix</keyword>
<dbReference type="InParanoid" id="A0A2N3MYC9"/>
<keyword evidence="7" id="KW-1185">Reference proteome</keyword>
<evidence type="ECO:0000313" key="7">
    <source>
        <dbReference type="Proteomes" id="UP000233524"/>
    </source>
</evidence>
<dbReference type="PANTHER" id="PTHR48022:SF63">
    <property type="entry name" value="TRANSPORTER, PUTATIVE-RELATED"/>
    <property type="match status" value="1"/>
</dbReference>
<gene>
    <name evidence="6" type="ORF">jhhlp_008551</name>
</gene>
<dbReference type="SUPFAM" id="SSF103473">
    <property type="entry name" value="MFS general substrate transporter"/>
    <property type="match status" value="1"/>
</dbReference>
<dbReference type="PANTHER" id="PTHR48022">
    <property type="entry name" value="PLASTIDIC GLUCOSE TRANSPORTER 4"/>
    <property type="match status" value="1"/>
</dbReference>
<evidence type="ECO:0008006" key="8">
    <source>
        <dbReference type="Google" id="ProtNLM"/>
    </source>
</evidence>
<dbReference type="EMBL" id="NLAX01001623">
    <property type="protein sequence ID" value="PKS05183.1"/>
    <property type="molecule type" value="Genomic_DNA"/>
</dbReference>
<dbReference type="GO" id="GO:0016020">
    <property type="term" value="C:membrane"/>
    <property type="evidence" value="ECO:0007669"/>
    <property type="project" value="UniProtKB-SubCell"/>
</dbReference>
<dbReference type="InterPro" id="IPR036259">
    <property type="entry name" value="MFS_trans_sf"/>
</dbReference>
<comment type="subcellular location">
    <subcellularLocation>
        <location evidence="1">Membrane</location>
        <topology evidence="1">Multi-pass membrane protein</topology>
    </subcellularLocation>
</comment>
<feature type="transmembrane region" description="Helical" evidence="5">
    <location>
        <begin position="29"/>
        <end position="57"/>
    </location>
</feature>
<comment type="caution">
    <text evidence="6">The sequence shown here is derived from an EMBL/GenBank/DDBJ whole genome shotgun (WGS) entry which is preliminary data.</text>
</comment>
<dbReference type="InterPro" id="IPR005828">
    <property type="entry name" value="MFS_sugar_transport-like"/>
</dbReference>
<name>A0A2N3MYC9_9PEZI</name>
<keyword evidence="4 5" id="KW-0472">Membrane</keyword>
<dbReference type="AlphaFoldDB" id="A0A2N3MYC9"/>
<accession>A0A2N3MYC9</accession>